<evidence type="ECO:0000313" key="4">
    <source>
        <dbReference type="Proteomes" id="UP000198546"/>
    </source>
</evidence>
<evidence type="ECO:0000256" key="2">
    <source>
        <dbReference type="SAM" id="Phobius"/>
    </source>
</evidence>
<dbReference type="RefSeq" id="WP_157677099.1">
    <property type="nucleotide sequence ID" value="NZ_LT629688.1"/>
</dbReference>
<name>A0A1G6ZWD6_9ACTN</name>
<evidence type="ECO:0008006" key="5">
    <source>
        <dbReference type="Google" id="ProtNLM"/>
    </source>
</evidence>
<dbReference type="AlphaFoldDB" id="A0A1G6ZWD6"/>
<feature type="transmembrane region" description="Helical" evidence="2">
    <location>
        <begin position="7"/>
        <end position="25"/>
    </location>
</feature>
<evidence type="ECO:0000256" key="1">
    <source>
        <dbReference type="ARBA" id="ARBA00022729"/>
    </source>
</evidence>
<keyword evidence="2" id="KW-1133">Transmembrane helix</keyword>
<dbReference type="Proteomes" id="UP000198546">
    <property type="component" value="Chromosome i"/>
</dbReference>
<dbReference type="OrthoDB" id="3530951at2"/>
<keyword evidence="2" id="KW-0472">Membrane</keyword>
<sequence>MRRVAGWRWMPLLVGLLVVVLLNWWTPDPEVDHRISWVEGELGTPTSTSRLTVRVSDVQFGRELSTSDYDEETVRTEHVLVAVAVEVDVREQLSNLLSISLHTRDGRYYEPRPENEANLDQAAPGYTSTGTPVFLVPADRLEGARLRLTPSTRLPINHDSGVSIDLRITDRDAAVAEADAAGVLDPPAPSVVVT</sequence>
<reference evidence="3 4" key="1">
    <citation type="submission" date="2016-10" db="EMBL/GenBank/DDBJ databases">
        <authorList>
            <person name="de Groot N.N."/>
        </authorList>
    </citation>
    <scope>NUCLEOTIDE SEQUENCE [LARGE SCALE GENOMIC DNA]</scope>
    <source>
        <strain evidence="3 4">MON 2.2</strain>
    </source>
</reference>
<proteinExistence type="predicted"/>
<keyword evidence="4" id="KW-1185">Reference proteome</keyword>
<organism evidence="3 4">
    <name type="scientific">Auraticoccus monumenti</name>
    <dbReference type="NCBI Taxonomy" id="675864"/>
    <lineage>
        <taxon>Bacteria</taxon>
        <taxon>Bacillati</taxon>
        <taxon>Actinomycetota</taxon>
        <taxon>Actinomycetes</taxon>
        <taxon>Propionibacteriales</taxon>
        <taxon>Propionibacteriaceae</taxon>
        <taxon>Auraticoccus</taxon>
    </lineage>
</organism>
<gene>
    <name evidence="3" type="ORF">SAMN04489747_2403</name>
</gene>
<keyword evidence="1" id="KW-0732">Signal</keyword>
<keyword evidence="2" id="KW-0812">Transmembrane</keyword>
<dbReference type="InterPro" id="IPR029050">
    <property type="entry name" value="Immunoprotect_excell_Ig-like"/>
</dbReference>
<dbReference type="EMBL" id="LT629688">
    <property type="protein sequence ID" value="SDE06145.1"/>
    <property type="molecule type" value="Genomic_DNA"/>
</dbReference>
<protein>
    <recommendedName>
        <fullName evidence="5">DUF4352 domain-containing protein</fullName>
    </recommendedName>
</protein>
<evidence type="ECO:0000313" key="3">
    <source>
        <dbReference type="EMBL" id="SDE06145.1"/>
    </source>
</evidence>
<dbReference type="Gene3D" id="2.60.40.1240">
    <property type="match status" value="1"/>
</dbReference>
<accession>A0A1G6ZWD6</accession>
<dbReference type="STRING" id="675864.SAMN04489747_2403"/>